<sequence>MHLALFTPREVSVLVSGKEMIDAPTLVRLIEWPAPKEALEWWGSERPPHALREWLLVQPEATCKAVFRCVTARRALPVSGPPCTIRLEVAKSSTKVGATDGACAVHDGRAAAEVSTCFNALKLPKYESVEQVDRGMRLLLAEGGRFSAE</sequence>
<name>A0A7S2C547_9EUKA</name>
<evidence type="ECO:0000259" key="3">
    <source>
        <dbReference type="PROSITE" id="PS50237"/>
    </source>
</evidence>
<dbReference type="AlphaFoldDB" id="A0A7S2C547"/>
<dbReference type="PROSITE" id="PS50237">
    <property type="entry name" value="HECT"/>
    <property type="match status" value="1"/>
</dbReference>
<evidence type="ECO:0000256" key="1">
    <source>
        <dbReference type="ARBA" id="ARBA00022786"/>
    </source>
</evidence>
<organism evidence="4">
    <name type="scientific">Haptolina brevifila</name>
    <dbReference type="NCBI Taxonomy" id="156173"/>
    <lineage>
        <taxon>Eukaryota</taxon>
        <taxon>Haptista</taxon>
        <taxon>Haptophyta</taxon>
        <taxon>Prymnesiophyceae</taxon>
        <taxon>Prymnesiales</taxon>
        <taxon>Prymnesiaceae</taxon>
        <taxon>Haptolina</taxon>
    </lineage>
</organism>
<reference evidence="4" key="1">
    <citation type="submission" date="2021-01" db="EMBL/GenBank/DDBJ databases">
        <authorList>
            <person name="Corre E."/>
            <person name="Pelletier E."/>
            <person name="Niang G."/>
            <person name="Scheremetjew M."/>
            <person name="Finn R."/>
            <person name="Kale V."/>
            <person name="Holt S."/>
            <person name="Cochrane G."/>
            <person name="Meng A."/>
            <person name="Brown T."/>
            <person name="Cohen L."/>
        </authorList>
    </citation>
    <scope>NUCLEOTIDE SEQUENCE</scope>
    <source>
        <strain evidence="4">UTEX LB 985</strain>
    </source>
</reference>
<dbReference type="Gene3D" id="3.30.2410.10">
    <property type="entry name" value="Hect, E3 ligase catalytic domain"/>
    <property type="match status" value="1"/>
</dbReference>
<evidence type="ECO:0000256" key="2">
    <source>
        <dbReference type="PROSITE-ProRule" id="PRU00104"/>
    </source>
</evidence>
<protein>
    <recommendedName>
        <fullName evidence="3">HECT domain-containing protein</fullName>
    </recommendedName>
</protein>
<proteinExistence type="predicted"/>
<dbReference type="InterPro" id="IPR035983">
    <property type="entry name" value="Hect_E3_ubiquitin_ligase"/>
</dbReference>
<dbReference type="InterPro" id="IPR000569">
    <property type="entry name" value="HECT_dom"/>
</dbReference>
<feature type="domain" description="HECT" evidence="3">
    <location>
        <begin position="1"/>
        <end position="149"/>
    </location>
</feature>
<dbReference type="GO" id="GO:0004842">
    <property type="term" value="F:ubiquitin-protein transferase activity"/>
    <property type="evidence" value="ECO:0007669"/>
    <property type="project" value="InterPro"/>
</dbReference>
<feature type="active site" description="Glycyl thioester intermediate" evidence="2">
    <location>
        <position position="117"/>
    </location>
</feature>
<accession>A0A7S2C547</accession>
<dbReference type="SUPFAM" id="SSF56204">
    <property type="entry name" value="Hect, E3 ligase catalytic domain"/>
    <property type="match status" value="1"/>
</dbReference>
<gene>
    <name evidence="4" type="ORF">CBRE1094_LOCUS6270</name>
</gene>
<evidence type="ECO:0000313" key="4">
    <source>
        <dbReference type="EMBL" id="CAD9415299.1"/>
    </source>
</evidence>
<dbReference type="Pfam" id="PF00632">
    <property type="entry name" value="HECT"/>
    <property type="match status" value="1"/>
</dbReference>
<keyword evidence="1 2" id="KW-0833">Ubl conjugation pathway</keyword>
<dbReference type="EMBL" id="HBGU01011393">
    <property type="protein sequence ID" value="CAD9415299.1"/>
    <property type="molecule type" value="Transcribed_RNA"/>
</dbReference>